<accession>A0A010QGZ6</accession>
<protein>
    <submittedName>
        <fullName evidence="3">Uncharacterized protein</fullName>
    </submittedName>
</protein>
<keyword evidence="1" id="KW-0175">Coiled coil</keyword>
<comment type="caution">
    <text evidence="3">The sequence shown here is derived from an EMBL/GenBank/DDBJ whole genome shotgun (WGS) entry which is preliminary data.</text>
</comment>
<dbReference type="EMBL" id="JARH01000561">
    <property type="protein sequence ID" value="EXF79222.1"/>
    <property type="molecule type" value="Genomic_DNA"/>
</dbReference>
<evidence type="ECO:0000256" key="2">
    <source>
        <dbReference type="SAM" id="MobiDB-lite"/>
    </source>
</evidence>
<feature type="region of interest" description="Disordered" evidence="2">
    <location>
        <begin position="1"/>
        <end position="34"/>
    </location>
</feature>
<reference evidence="3 4" key="1">
    <citation type="submission" date="2014-02" db="EMBL/GenBank/DDBJ databases">
        <title>The genome sequence of Colletotrichum fioriniae PJ7.</title>
        <authorList>
            <person name="Baroncelli R."/>
            <person name="Thon M.R."/>
        </authorList>
    </citation>
    <scope>NUCLEOTIDE SEQUENCE [LARGE SCALE GENOMIC DNA]</scope>
    <source>
        <strain evidence="3 4">PJ7</strain>
    </source>
</reference>
<evidence type="ECO:0000313" key="4">
    <source>
        <dbReference type="Proteomes" id="UP000020467"/>
    </source>
</evidence>
<dbReference type="STRING" id="1445577.A0A010QGZ6"/>
<evidence type="ECO:0000256" key="1">
    <source>
        <dbReference type="SAM" id="Coils"/>
    </source>
</evidence>
<dbReference type="Proteomes" id="UP000020467">
    <property type="component" value="Unassembled WGS sequence"/>
</dbReference>
<gene>
    <name evidence="3" type="ORF">CFIO01_05010</name>
</gene>
<evidence type="ECO:0000313" key="3">
    <source>
        <dbReference type="EMBL" id="EXF79222.1"/>
    </source>
</evidence>
<dbReference type="AlphaFoldDB" id="A0A010QGZ6"/>
<dbReference type="KEGG" id="cfj:CFIO01_05010"/>
<dbReference type="OrthoDB" id="4755094at2759"/>
<name>A0A010QGZ6_9PEZI</name>
<organism evidence="3 4">
    <name type="scientific">Colletotrichum fioriniae PJ7</name>
    <dbReference type="NCBI Taxonomy" id="1445577"/>
    <lineage>
        <taxon>Eukaryota</taxon>
        <taxon>Fungi</taxon>
        <taxon>Dikarya</taxon>
        <taxon>Ascomycota</taxon>
        <taxon>Pezizomycotina</taxon>
        <taxon>Sordariomycetes</taxon>
        <taxon>Hypocreomycetidae</taxon>
        <taxon>Glomerellales</taxon>
        <taxon>Glomerellaceae</taxon>
        <taxon>Colletotrichum</taxon>
        <taxon>Colletotrichum acutatum species complex</taxon>
    </lineage>
</organism>
<dbReference type="HOGENOM" id="CLU_032233_1_0_1"/>
<keyword evidence="4" id="KW-1185">Reference proteome</keyword>
<dbReference type="eggNOG" id="ENOG502SVPQ">
    <property type="taxonomic scope" value="Eukaryota"/>
</dbReference>
<proteinExistence type="predicted"/>
<sequence length="594" mass="67759">MEDLRQVDPTLPQNTDGHSPPIPDKRSLDVDAGDMILDDSRLTYSQSPKNQATAVTIEPVSPHATCDTDAMGFTKVEMPAPENGAQSSGPRQALPKGLVATRFNNYPASNPSHHPLSPSSTVTSSSFVECDLIDLGADISSPSREFSEKDVIPNARDGGDEAEASDDFLLRREIMELRHRLKSTTARAEIAEEKVERAERRIGEIKSTVTSTITEIEKDTAPLASKINELNTENTALKEQLRDAQSHIFSLQPYRKELTPEEVGREYDDLVEGISDWVSKFMDPHLDDHEKGVDDLMTAARRRPSDALKLKQVIHQYPDLVHGAVFPETDEDIIVATIMRFINENIFQKIMYGSIANYVEVLSFVETALQNHVEPKRDLFAIRTWTAEAYNAILSSRDFKGCREKKMRELTIELASIFKIFCRRDKIDAFFRGFEQVCIKPAMQLYEKIQVSTNHFYFDISPYIVWGVDDEMQTSTDFLDNLQELDCKNILQNRKAFNLTKIDPQPTKKELYHHLLNVCTLTPALYMRQIGRKDVIKEPQLVRRQQMLVAWGPQEKRDRFQENGDRTLLSHLYYAKSDRERQEAGGWTNFRWGG</sequence>
<feature type="coiled-coil region" evidence="1">
    <location>
        <begin position="174"/>
        <end position="247"/>
    </location>
</feature>